<evidence type="ECO:0000313" key="6">
    <source>
        <dbReference type="Proteomes" id="UP000238642"/>
    </source>
</evidence>
<dbReference type="EC" id="4.1.99.29" evidence="4"/>
<dbReference type="Proteomes" id="UP000238642">
    <property type="component" value="Unassembled WGS sequence"/>
</dbReference>
<comment type="catalytic activity">
    <reaction evidence="4">
        <text>cyclic dehypoxanthinylfutalosinate = 1,4-dihydroxy-6-naphthoate + dihydroxyacetone</text>
        <dbReference type="Rhea" id="RHEA:33087"/>
        <dbReference type="ChEBI" id="CHEBI:16016"/>
        <dbReference type="ChEBI" id="CHEBI:64254"/>
        <dbReference type="ChEBI" id="CHEBI:64270"/>
        <dbReference type="EC" id="4.1.99.29"/>
    </reaction>
</comment>
<evidence type="ECO:0000313" key="5">
    <source>
        <dbReference type="EMBL" id="PRD53807.1"/>
    </source>
</evidence>
<dbReference type="EMBL" id="PVBS01000002">
    <property type="protein sequence ID" value="PRD53807.1"/>
    <property type="molecule type" value="Genomic_DNA"/>
</dbReference>
<evidence type="ECO:0000256" key="1">
    <source>
        <dbReference type="ARBA" id="ARBA00004863"/>
    </source>
</evidence>
<comment type="function">
    <text evidence="4">Catalyzes the conversion of cyclic dehypoxanthine futalosine (cyclic DHFL) into 1,4-dihydroxy-6-naphthoate, a step in the biosynthesis of menaquinone (MK, vitamin K2).</text>
</comment>
<dbReference type="InterPro" id="IPR003773">
    <property type="entry name" value="Menaquinone_biosynth"/>
</dbReference>
<keyword evidence="3 4" id="KW-0456">Lyase</keyword>
<dbReference type="OrthoDB" id="9809439at2"/>
<feature type="binding site" evidence="4">
    <location>
        <begin position="55"/>
        <end position="57"/>
    </location>
    <ligand>
        <name>substrate</name>
    </ligand>
</feature>
<keyword evidence="2 4" id="KW-0474">Menaquinone biosynthesis</keyword>
<dbReference type="GO" id="GO:0016830">
    <property type="term" value="F:carbon-carbon lyase activity"/>
    <property type="evidence" value="ECO:0007669"/>
    <property type="project" value="UniProtKB-UniRule"/>
</dbReference>
<evidence type="ECO:0000256" key="3">
    <source>
        <dbReference type="ARBA" id="ARBA00023239"/>
    </source>
</evidence>
<reference evidence="5 6" key="1">
    <citation type="submission" date="2018-02" db="EMBL/GenBank/DDBJ databases">
        <title>The draft genome of Sphingobacterium gobiense H7.</title>
        <authorList>
            <person name="Li L."/>
            <person name="Liu L."/>
            <person name="Zhang X."/>
            <person name="Wang T."/>
            <person name="Liang L."/>
        </authorList>
    </citation>
    <scope>NUCLEOTIDE SEQUENCE [LARGE SCALE GENOMIC DNA]</scope>
    <source>
        <strain evidence="5 6">ACCC 05757</strain>
    </source>
</reference>
<comment type="pathway">
    <text evidence="1 4">Quinol/quinone metabolism; menaquinone biosynthesis.</text>
</comment>
<name>A0A2S9JKX6_9SPHI</name>
<dbReference type="InterPro" id="IPR030869">
    <property type="entry name" value="MqnD"/>
</dbReference>
<dbReference type="CDD" id="cd13635">
    <property type="entry name" value="PBP2_Ttha1568_Mqnd"/>
    <property type="match status" value="1"/>
</dbReference>
<gene>
    <name evidence="4" type="primary">mqnD</name>
    <name evidence="5" type="ORF">C5749_09810</name>
</gene>
<dbReference type="Gene3D" id="3.40.190.10">
    <property type="entry name" value="Periplasmic binding protein-like II"/>
    <property type="match status" value="2"/>
</dbReference>
<comment type="caution">
    <text evidence="5">The sequence shown here is derived from an EMBL/GenBank/DDBJ whole genome shotgun (WGS) entry which is preliminary data.</text>
</comment>
<dbReference type="HAMAP" id="MF_00996">
    <property type="entry name" value="MqnD"/>
    <property type="match status" value="1"/>
</dbReference>
<keyword evidence="6" id="KW-1185">Reference proteome</keyword>
<dbReference type="GO" id="GO:0009234">
    <property type="term" value="P:menaquinone biosynthetic process"/>
    <property type="evidence" value="ECO:0007669"/>
    <property type="project" value="UniProtKB-UniRule"/>
</dbReference>
<evidence type="ECO:0000256" key="4">
    <source>
        <dbReference type="HAMAP-Rule" id="MF_00996"/>
    </source>
</evidence>
<comment type="similarity">
    <text evidence="4">Belongs to the MqnA/MqnD family. MqnD subfamily.</text>
</comment>
<sequence>MKLTLGFSPCPNDTFIFDALIHHKIDTEGLEFEVQYHDVETLNQKAFQGELDITKLSYHAFAYAVNDYELLDAGSALGSGVGPLLIAKDPELAARLKRALEDKEELSAAESKLKIGIPGKYTTANFLLGLAFPTLPNKVELVFSDIEQSLLDGVIDLGLIIHENRFTYRAKGLHKVVDLGDFWEQTTSSPIPLGGIVVKRGLNEGLKLKINRLLRESVQFAFENPKSGLNYIRSHAQEMEETVMYQHIELYVNKYSEHLGTDGRRAIQQMFDKAQALKLVPPLDKRLFLTK</sequence>
<feature type="active site" description="Proton acceptor" evidence="4">
    <location>
        <position position="162"/>
    </location>
</feature>
<dbReference type="PANTHER" id="PTHR37167">
    <property type="entry name" value="1,4-DIHYDROXY-6-NAPHTOATE SYNTHASE"/>
    <property type="match status" value="1"/>
</dbReference>
<feature type="binding site" evidence="4">
    <location>
        <begin position="123"/>
        <end position="124"/>
    </location>
    <ligand>
        <name>substrate</name>
    </ligand>
</feature>
<dbReference type="Pfam" id="PF02621">
    <property type="entry name" value="VitK2_biosynth"/>
    <property type="match status" value="1"/>
</dbReference>
<accession>A0A2S9JKX6</accession>
<dbReference type="RefSeq" id="WP_105725582.1">
    <property type="nucleotide sequence ID" value="NZ_PVBS01000002.1"/>
</dbReference>
<organism evidence="5 6">
    <name type="scientific">Sphingobacterium gobiense</name>
    <dbReference type="NCBI Taxonomy" id="1382456"/>
    <lineage>
        <taxon>Bacteria</taxon>
        <taxon>Pseudomonadati</taxon>
        <taxon>Bacteroidota</taxon>
        <taxon>Sphingobacteriia</taxon>
        <taxon>Sphingobacteriales</taxon>
        <taxon>Sphingobacteriaceae</taxon>
        <taxon>Sphingobacterium</taxon>
    </lineage>
</organism>
<dbReference type="PANTHER" id="PTHR37167:SF1">
    <property type="entry name" value="1,4-DIHYDROXY-6-NAPHTOATE SYNTHASE"/>
    <property type="match status" value="1"/>
</dbReference>
<dbReference type="SUPFAM" id="SSF53850">
    <property type="entry name" value="Periplasmic binding protein-like II"/>
    <property type="match status" value="1"/>
</dbReference>
<protein>
    <recommendedName>
        <fullName evidence="4">1,4-dihydroxy-6-naphtoate synthase</fullName>
        <ecNumber evidence="4">4.1.99.29</ecNumber>
    </recommendedName>
    <alternativeName>
        <fullName evidence="4">Menaquinone biosynthetic enzyme MqnD</fullName>
    </alternativeName>
</protein>
<evidence type="ECO:0000256" key="2">
    <source>
        <dbReference type="ARBA" id="ARBA00022428"/>
    </source>
</evidence>
<dbReference type="UniPathway" id="UPA00079"/>
<proteinExistence type="inferred from homology"/>
<dbReference type="AlphaFoldDB" id="A0A2S9JKX6"/>